<evidence type="ECO:0000256" key="3">
    <source>
        <dbReference type="ARBA" id="ARBA00022692"/>
    </source>
</evidence>
<organism evidence="9 10">
    <name type="scientific">Saccharomyces arboricola (strain H-6 / AS 2.3317 / CBS 10644)</name>
    <name type="common">Yeast</name>
    <dbReference type="NCBI Taxonomy" id="1160507"/>
    <lineage>
        <taxon>Eukaryota</taxon>
        <taxon>Fungi</taxon>
        <taxon>Dikarya</taxon>
        <taxon>Ascomycota</taxon>
        <taxon>Saccharomycotina</taxon>
        <taxon>Saccharomycetes</taxon>
        <taxon>Saccharomycetales</taxon>
        <taxon>Saccharomycetaceae</taxon>
        <taxon>Saccharomyces</taxon>
    </lineage>
</organism>
<keyword evidence="10" id="KW-1185">Reference proteome</keyword>
<evidence type="ECO:0000256" key="5">
    <source>
        <dbReference type="ARBA" id="ARBA00022989"/>
    </source>
</evidence>
<dbReference type="Pfam" id="PF05620">
    <property type="entry name" value="TMEM208_SND2"/>
    <property type="match status" value="1"/>
</dbReference>
<dbReference type="GO" id="GO:0005789">
    <property type="term" value="C:endoplasmic reticulum membrane"/>
    <property type="evidence" value="ECO:0007669"/>
    <property type="project" value="UniProtKB-SubCell"/>
</dbReference>
<evidence type="ECO:0000256" key="4">
    <source>
        <dbReference type="ARBA" id="ARBA00022824"/>
    </source>
</evidence>
<evidence type="ECO:0000313" key="9">
    <source>
        <dbReference type="EMBL" id="EJS42790.1"/>
    </source>
</evidence>
<dbReference type="EMBL" id="ALIE01000139">
    <property type="protein sequence ID" value="EJS42790.1"/>
    <property type="molecule type" value="Genomic_DNA"/>
</dbReference>
<keyword evidence="4" id="KW-0256">Endoplasmic reticulum</keyword>
<evidence type="ECO:0000256" key="1">
    <source>
        <dbReference type="ARBA" id="ARBA00004477"/>
    </source>
</evidence>
<feature type="transmembrane region" description="Helical" evidence="8">
    <location>
        <begin position="47"/>
        <end position="69"/>
    </location>
</feature>
<name>J8PKZ5_SACAR</name>
<evidence type="ECO:0000256" key="7">
    <source>
        <dbReference type="SAM" id="MobiDB-lite"/>
    </source>
</evidence>
<evidence type="ECO:0000256" key="6">
    <source>
        <dbReference type="ARBA" id="ARBA00023136"/>
    </source>
</evidence>
<dbReference type="GO" id="GO:0006624">
    <property type="term" value="P:vacuolar protein processing"/>
    <property type="evidence" value="ECO:0007669"/>
    <property type="project" value="TreeGrafter"/>
</dbReference>
<accession>J8PKZ5</accession>
<feature type="transmembrane region" description="Helical" evidence="8">
    <location>
        <begin position="90"/>
        <end position="109"/>
    </location>
</feature>
<feature type="transmembrane region" description="Helical" evidence="8">
    <location>
        <begin position="115"/>
        <end position="132"/>
    </location>
</feature>
<dbReference type="GO" id="GO:0005773">
    <property type="term" value="C:vacuole"/>
    <property type="evidence" value="ECO:0007669"/>
    <property type="project" value="GOC"/>
</dbReference>
<evidence type="ECO:0000313" key="10">
    <source>
        <dbReference type="Proteomes" id="UP000006968"/>
    </source>
</evidence>
<dbReference type="AlphaFoldDB" id="J8PKZ5"/>
<keyword evidence="3 8" id="KW-0812">Transmembrane</keyword>
<dbReference type="InterPro" id="IPR008506">
    <property type="entry name" value="SND2/TMEM208"/>
</dbReference>
<keyword evidence="5 8" id="KW-1133">Transmembrane helix</keyword>
<dbReference type="OrthoDB" id="10012212at2759"/>
<comment type="similarity">
    <text evidence="2">Belongs to the TMEM208 family.</text>
</comment>
<dbReference type="Proteomes" id="UP000006968">
    <property type="component" value="Chromosome XII"/>
</dbReference>
<feature type="region of interest" description="Disordered" evidence="7">
    <location>
        <begin position="145"/>
        <end position="183"/>
    </location>
</feature>
<dbReference type="PANTHER" id="PTHR13505">
    <property type="entry name" value="TRANSMEMBRANE PROTEIN 208"/>
    <property type="match status" value="1"/>
</dbReference>
<feature type="transmembrane region" description="Helical" evidence="8">
    <location>
        <begin position="20"/>
        <end position="41"/>
    </location>
</feature>
<sequence length="183" mass="20983">MAGKAGKKQASSNTKIIQDLYKQVFLFLGMAMVRLLISYKATTIGQWIKFMILNVPMFVAIYIIVISGKPKYDAKRVVKQGIDLSDDTNLISYFFDLIYLSLFGNIGVITFRTFKFWWCLLLCPIYAGYKLYGLKNMIMPGVQQQAQSKDQSKNASEGQSKSKRQMKRDRRGDGDSKIKVKYR</sequence>
<feature type="compositionally biased region" description="Basic and acidic residues" evidence="7">
    <location>
        <begin position="170"/>
        <end position="183"/>
    </location>
</feature>
<feature type="compositionally biased region" description="Polar residues" evidence="7">
    <location>
        <begin position="145"/>
        <end position="159"/>
    </location>
</feature>
<dbReference type="HOGENOM" id="CLU_094308_1_1_1"/>
<comment type="subcellular location">
    <subcellularLocation>
        <location evidence="1">Endoplasmic reticulum membrane</location>
        <topology evidence="1">Multi-pass membrane protein</topology>
    </subcellularLocation>
</comment>
<gene>
    <name evidence="9" type="ORF">SU7_2179</name>
</gene>
<protein>
    <submittedName>
        <fullName evidence="9">YLR065C</fullName>
    </submittedName>
</protein>
<comment type="caution">
    <text evidence="9">The sequence shown here is derived from an EMBL/GenBank/DDBJ whole genome shotgun (WGS) entry which is preliminary data.</text>
</comment>
<reference evidence="9 10" key="1">
    <citation type="journal article" date="2013" name="BMC Genomics">
        <title>High quality de novo sequencing and assembly of the Saccharomyces arboricolus genome.</title>
        <authorList>
            <person name="Liti G."/>
            <person name="Nguyen Ba A.N."/>
            <person name="Blythe M."/>
            <person name="Mueller C.A."/>
            <person name="Bergstroem A."/>
            <person name="Cubillos F.A."/>
            <person name="Dafhnis-Calas F."/>
            <person name="Khoshraftar S."/>
            <person name="Malla S."/>
            <person name="Mehta N."/>
            <person name="Siow C.C."/>
            <person name="Warringer J."/>
            <person name="Moses A.M."/>
            <person name="Louis E.J."/>
            <person name="Nieduszynski C.A."/>
        </authorList>
    </citation>
    <scope>NUCLEOTIDE SEQUENCE [LARGE SCALE GENOMIC DNA]</scope>
    <source>
        <strain evidence="10">H-6 / AS 2.3317 / CBS 10644</strain>
    </source>
</reference>
<proteinExistence type="inferred from homology"/>
<keyword evidence="6 8" id="KW-0472">Membrane</keyword>
<evidence type="ECO:0000256" key="2">
    <source>
        <dbReference type="ARBA" id="ARBA00009950"/>
    </source>
</evidence>
<evidence type="ECO:0000256" key="8">
    <source>
        <dbReference type="SAM" id="Phobius"/>
    </source>
</evidence>
<dbReference type="PANTHER" id="PTHR13505:SF7">
    <property type="entry name" value="TRANSMEMBRANE PROTEIN 208"/>
    <property type="match status" value="1"/>
</dbReference>